<accession>A0A4D4JBC6</accession>
<dbReference type="AlphaFoldDB" id="A0A4D4JBC6"/>
<feature type="domain" description="FAD-binding" evidence="2">
    <location>
        <begin position="10"/>
        <end position="83"/>
    </location>
</feature>
<evidence type="ECO:0000256" key="1">
    <source>
        <dbReference type="SAM" id="MobiDB-lite"/>
    </source>
</evidence>
<name>A0A4D4JBC6_9PSEU</name>
<protein>
    <recommendedName>
        <fullName evidence="2">FAD-binding domain-containing protein</fullName>
    </recommendedName>
</protein>
<dbReference type="InterPro" id="IPR036188">
    <property type="entry name" value="FAD/NAD-bd_sf"/>
</dbReference>
<organism evidence="3 4">
    <name type="scientific">Gandjariella thermophila</name>
    <dbReference type="NCBI Taxonomy" id="1931992"/>
    <lineage>
        <taxon>Bacteria</taxon>
        <taxon>Bacillati</taxon>
        <taxon>Actinomycetota</taxon>
        <taxon>Actinomycetes</taxon>
        <taxon>Pseudonocardiales</taxon>
        <taxon>Pseudonocardiaceae</taxon>
        <taxon>Gandjariella</taxon>
    </lineage>
</organism>
<evidence type="ECO:0000313" key="3">
    <source>
        <dbReference type="EMBL" id="GDY31689.1"/>
    </source>
</evidence>
<dbReference type="Proteomes" id="UP000298860">
    <property type="component" value="Unassembled WGS sequence"/>
</dbReference>
<dbReference type="InterPro" id="IPR002938">
    <property type="entry name" value="FAD-bd"/>
</dbReference>
<sequence length="124" mass="13407">MRVNQAPGRVAVVGNGPVGQTTALLLARWGVPVVLLDSRPARDPVGSKAICQQRDVLDIWASVGAGRRIAAEGVTWTTARTFYRDRELLRITLPDPGRSAFPRSSTSRSPAPSNCWTSGSRRNP</sequence>
<gene>
    <name evidence="3" type="ORF">GTS_33220</name>
</gene>
<dbReference type="Gene3D" id="3.50.50.60">
    <property type="entry name" value="FAD/NAD(P)-binding domain"/>
    <property type="match status" value="1"/>
</dbReference>
<proteinExistence type="predicted"/>
<feature type="region of interest" description="Disordered" evidence="1">
    <location>
        <begin position="94"/>
        <end position="124"/>
    </location>
</feature>
<comment type="caution">
    <text evidence="3">The sequence shown here is derived from an EMBL/GenBank/DDBJ whole genome shotgun (WGS) entry which is preliminary data.</text>
</comment>
<dbReference type="EMBL" id="BJFL01000016">
    <property type="protein sequence ID" value="GDY31689.1"/>
    <property type="molecule type" value="Genomic_DNA"/>
</dbReference>
<keyword evidence="4" id="KW-1185">Reference proteome</keyword>
<feature type="compositionally biased region" description="Polar residues" evidence="1">
    <location>
        <begin position="114"/>
        <end position="124"/>
    </location>
</feature>
<dbReference type="Pfam" id="PF01494">
    <property type="entry name" value="FAD_binding_3"/>
    <property type="match status" value="1"/>
</dbReference>
<reference evidence="4" key="1">
    <citation type="submission" date="2019-04" db="EMBL/GenBank/DDBJ databases">
        <title>Draft genome sequence of Pseudonocardiaceae bacterium SL3-2-4.</title>
        <authorList>
            <person name="Ningsih F."/>
            <person name="Yokota A."/>
            <person name="Sakai Y."/>
            <person name="Nanatani K."/>
            <person name="Yabe S."/>
            <person name="Oetari A."/>
            <person name="Sjamsuridzal W."/>
        </authorList>
    </citation>
    <scope>NUCLEOTIDE SEQUENCE [LARGE SCALE GENOMIC DNA]</scope>
    <source>
        <strain evidence="4">SL3-2-4</strain>
    </source>
</reference>
<feature type="compositionally biased region" description="Low complexity" evidence="1">
    <location>
        <begin position="98"/>
        <end position="113"/>
    </location>
</feature>
<evidence type="ECO:0000259" key="2">
    <source>
        <dbReference type="Pfam" id="PF01494"/>
    </source>
</evidence>
<dbReference type="SUPFAM" id="SSF51905">
    <property type="entry name" value="FAD/NAD(P)-binding domain"/>
    <property type="match status" value="1"/>
</dbReference>
<dbReference type="GO" id="GO:0071949">
    <property type="term" value="F:FAD binding"/>
    <property type="evidence" value="ECO:0007669"/>
    <property type="project" value="InterPro"/>
</dbReference>
<evidence type="ECO:0000313" key="4">
    <source>
        <dbReference type="Proteomes" id="UP000298860"/>
    </source>
</evidence>